<keyword evidence="1" id="KW-0812">Transmembrane</keyword>
<protein>
    <submittedName>
        <fullName evidence="3">Putative secreted protein</fullName>
    </submittedName>
</protein>
<gene>
    <name evidence="3" type="ORF">C8N38_101177</name>
</gene>
<dbReference type="Pfam" id="PF20597">
    <property type="entry name" value="pAdhesive_15"/>
    <property type="match status" value="1"/>
</dbReference>
<evidence type="ECO:0000313" key="3">
    <source>
        <dbReference type="EMBL" id="PTW51874.1"/>
    </source>
</evidence>
<keyword evidence="1" id="KW-1133">Transmembrane helix</keyword>
<name>A0A8E3AS63_9RHOB</name>
<evidence type="ECO:0000259" key="2">
    <source>
        <dbReference type="Pfam" id="PF20597"/>
    </source>
</evidence>
<feature type="transmembrane region" description="Helical" evidence="1">
    <location>
        <begin position="330"/>
        <end position="349"/>
    </location>
</feature>
<evidence type="ECO:0000313" key="4">
    <source>
        <dbReference type="Proteomes" id="UP000244037"/>
    </source>
</evidence>
<accession>A0A8E3AS63</accession>
<dbReference type="Proteomes" id="UP000244037">
    <property type="component" value="Unassembled WGS sequence"/>
</dbReference>
<evidence type="ECO:0000256" key="1">
    <source>
        <dbReference type="SAM" id="Phobius"/>
    </source>
</evidence>
<sequence length="354" mass="36282">MYEFFWGILEMKMEFLLGTAMAVSLGVAAPAATLSASEILSQFSIVTAGNLDTNQDNYGRAYVGGDLVASAGKADFANRPLPASDYADVMVEGNVTGPGGVRVGAYGTTLAVRGNVSTNVIEFGVEKTGEVQVGGTLSSGTRINNKETPSFDGVRVEDGLAGTAAFEALFPTDVVATLNQASEDLSKLAATGTATVSGGGNTLNIAATGGGISVYNFDISDFGGSIGQIDFSLGATDTLILNVAGSSILIEDNMLGLQASDGQRIIWNFYEATSVTLGRQMYGSILAGNAALTNSTAIEGNIFAGSAVLRGQVHAQAFLGDLPHDDPAPVPLPATLPLLAAAVGAVALMRRRRA</sequence>
<dbReference type="EMBL" id="QAYC01000001">
    <property type="protein sequence ID" value="PTW51874.1"/>
    <property type="molecule type" value="Genomic_DNA"/>
</dbReference>
<keyword evidence="1" id="KW-0472">Membrane</keyword>
<organism evidence="3 4">
    <name type="scientific">Rhodovulum kholense</name>
    <dbReference type="NCBI Taxonomy" id="453584"/>
    <lineage>
        <taxon>Bacteria</taxon>
        <taxon>Pseudomonadati</taxon>
        <taxon>Pseudomonadota</taxon>
        <taxon>Alphaproteobacteria</taxon>
        <taxon>Rhodobacterales</taxon>
        <taxon>Paracoccaceae</taxon>
        <taxon>Rhodovulum</taxon>
    </lineage>
</organism>
<dbReference type="InterPro" id="IPR026588">
    <property type="entry name" value="Choice_anch_A"/>
</dbReference>
<dbReference type="NCBIfam" id="TIGR04215">
    <property type="entry name" value="choice_anch_A"/>
    <property type="match status" value="1"/>
</dbReference>
<keyword evidence="4" id="KW-1185">Reference proteome</keyword>
<dbReference type="AlphaFoldDB" id="A0A8E3AS63"/>
<comment type="caution">
    <text evidence="3">The sequence shown here is derived from an EMBL/GenBank/DDBJ whole genome shotgun (WGS) entry which is preliminary data.</text>
</comment>
<reference evidence="3 4" key="1">
    <citation type="submission" date="2018-04" db="EMBL/GenBank/DDBJ databases">
        <title>Genomic Encyclopedia of Archaeal and Bacterial Type Strains, Phase II (KMG-II): from individual species to whole genera.</title>
        <authorList>
            <person name="Goeker M."/>
        </authorList>
    </citation>
    <scope>NUCLEOTIDE SEQUENCE [LARGE SCALE GENOMIC DNA]</scope>
    <source>
        <strain evidence="3 4">DSM 19783</strain>
    </source>
</reference>
<feature type="domain" description="Choice-of-anchor A" evidence="2">
    <location>
        <begin position="38"/>
        <end position="314"/>
    </location>
</feature>
<proteinExistence type="predicted"/>